<name>A0A316W627_9BASI</name>
<dbReference type="EMBL" id="KZ819356">
    <property type="protein sequence ID" value="PWN45329.1"/>
    <property type="molecule type" value="Genomic_DNA"/>
</dbReference>
<dbReference type="Proteomes" id="UP000245783">
    <property type="component" value="Unassembled WGS sequence"/>
</dbReference>
<evidence type="ECO:0008006" key="4">
    <source>
        <dbReference type="Google" id="ProtNLM"/>
    </source>
</evidence>
<dbReference type="RefSeq" id="XP_025372489.1">
    <property type="nucleotide sequence ID" value="XM_025516721.1"/>
</dbReference>
<evidence type="ECO:0000313" key="3">
    <source>
        <dbReference type="Proteomes" id="UP000245783"/>
    </source>
</evidence>
<dbReference type="AlphaFoldDB" id="A0A316W627"/>
<dbReference type="GeneID" id="37038591"/>
<accession>A0A316W627</accession>
<sequence>MELKLDTSESHIYVWPGSTVNSEGQSAQAPRDDAVLVAFITLSIPAKSSPPSRIQSLSVTLEAVENIGFPSGSYETNRPFKVTCASEQAVDMPIEAGKSYRWELPLSIPHDVVPYERCNLGRVYFRLHTKLHFAGNFITRRSLSASKDMFIIAVPSEDNVLDYAQSHGTFVEHLGPVALAVRSQHMTVGGYARLALSLPSPSPTLVLDQFSLSVVQNTTLHSRQSERIERARPESRVITAIDFDELLSKRLPDGTYEGNWIARMPHDSQIRSSTLAASKAALRLSHSLEVRIIYRPDDLPSTKPLLYRASWSLILPHCACMWRSMRLPSYSIADPCPVPERGRDDWMPERYANIHVSHSGCACGETLETLLAWEDEVDDEQDVCTTRMMWEDMRRQWERRGPGSAAAARAEHLRQQHYRRMANEHAEIAHGGPAAIDTLTPDSGSGGQPAANSLPTSPDGPPDADGLPPMPPAFEFPPSPEENETEEERERRFKSAKSAQQYVSVTPYPS</sequence>
<proteinExistence type="predicted"/>
<feature type="compositionally biased region" description="Pro residues" evidence="1">
    <location>
        <begin position="468"/>
        <end position="480"/>
    </location>
</feature>
<protein>
    <recommendedName>
        <fullName evidence="4">Arrestin-like N-terminal domain-containing protein</fullName>
    </recommendedName>
</protein>
<evidence type="ECO:0000256" key="1">
    <source>
        <dbReference type="SAM" id="MobiDB-lite"/>
    </source>
</evidence>
<organism evidence="2 3">
    <name type="scientific">Ceraceosorus guamensis</name>
    <dbReference type="NCBI Taxonomy" id="1522189"/>
    <lineage>
        <taxon>Eukaryota</taxon>
        <taxon>Fungi</taxon>
        <taxon>Dikarya</taxon>
        <taxon>Basidiomycota</taxon>
        <taxon>Ustilaginomycotina</taxon>
        <taxon>Exobasidiomycetes</taxon>
        <taxon>Ceraceosorales</taxon>
        <taxon>Ceraceosoraceae</taxon>
        <taxon>Ceraceosorus</taxon>
    </lineage>
</organism>
<evidence type="ECO:0000313" key="2">
    <source>
        <dbReference type="EMBL" id="PWN45329.1"/>
    </source>
</evidence>
<keyword evidence="3" id="KW-1185">Reference proteome</keyword>
<dbReference type="InParanoid" id="A0A316W627"/>
<feature type="region of interest" description="Disordered" evidence="1">
    <location>
        <begin position="433"/>
        <end position="510"/>
    </location>
</feature>
<dbReference type="STRING" id="1522189.A0A316W627"/>
<reference evidence="2 3" key="1">
    <citation type="journal article" date="2018" name="Mol. Biol. Evol.">
        <title>Broad Genomic Sampling Reveals a Smut Pathogenic Ancestry of the Fungal Clade Ustilaginomycotina.</title>
        <authorList>
            <person name="Kijpornyongpan T."/>
            <person name="Mondo S.J."/>
            <person name="Barry K."/>
            <person name="Sandor L."/>
            <person name="Lee J."/>
            <person name="Lipzen A."/>
            <person name="Pangilinan J."/>
            <person name="LaButti K."/>
            <person name="Hainaut M."/>
            <person name="Henrissat B."/>
            <person name="Grigoriev I.V."/>
            <person name="Spatafora J.W."/>
            <person name="Aime M.C."/>
        </authorList>
    </citation>
    <scope>NUCLEOTIDE SEQUENCE [LARGE SCALE GENOMIC DNA]</scope>
    <source>
        <strain evidence="2 3">MCA 4658</strain>
    </source>
</reference>
<dbReference type="OrthoDB" id="3345971at2759"/>
<gene>
    <name evidence="2" type="ORF">IE81DRAFT_360805</name>
</gene>